<feature type="active site" description="Proton donor/acceptor" evidence="7">
    <location>
        <position position="185"/>
    </location>
</feature>
<comment type="catalytic activity">
    <reaction evidence="1 7">
        <text>L-glutamate = D-glutamate</text>
        <dbReference type="Rhea" id="RHEA:12813"/>
        <dbReference type="ChEBI" id="CHEBI:29985"/>
        <dbReference type="ChEBI" id="CHEBI:29986"/>
        <dbReference type="EC" id="5.1.1.3"/>
    </reaction>
</comment>
<dbReference type="Gene3D" id="3.40.50.1860">
    <property type="match status" value="2"/>
</dbReference>
<accession>A0A3N5B1C0</accession>
<dbReference type="InterPro" id="IPR001920">
    <property type="entry name" value="Asp/Glu_race"/>
</dbReference>
<reference evidence="8 9" key="1">
    <citation type="submission" date="2018-11" db="EMBL/GenBank/DDBJ databases">
        <title>Genomic Encyclopedia of Type Strains, Phase IV (KMG-IV): sequencing the most valuable type-strain genomes for metagenomic binning, comparative biology and taxonomic classification.</title>
        <authorList>
            <person name="Goeker M."/>
        </authorList>
    </citation>
    <scope>NUCLEOTIDE SEQUENCE [LARGE SCALE GENOMIC DNA]</scope>
    <source>
        <strain evidence="8 9">DSM 102936</strain>
    </source>
</reference>
<keyword evidence="4 7" id="KW-0573">Peptidoglycan synthesis</keyword>
<evidence type="ECO:0000256" key="4">
    <source>
        <dbReference type="ARBA" id="ARBA00022984"/>
    </source>
</evidence>
<feature type="binding site" evidence="7">
    <location>
        <begin position="186"/>
        <end position="187"/>
    </location>
    <ligand>
        <name>substrate</name>
    </ligand>
</feature>
<dbReference type="GO" id="GO:0008360">
    <property type="term" value="P:regulation of cell shape"/>
    <property type="evidence" value="ECO:0007669"/>
    <property type="project" value="UniProtKB-KW"/>
</dbReference>
<evidence type="ECO:0000256" key="2">
    <source>
        <dbReference type="ARBA" id="ARBA00013090"/>
    </source>
</evidence>
<proteinExistence type="inferred from homology"/>
<dbReference type="GO" id="GO:0071555">
    <property type="term" value="P:cell wall organization"/>
    <property type="evidence" value="ECO:0007669"/>
    <property type="project" value="UniProtKB-KW"/>
</dbReference>
<dbReference type="PANTHER" id="PTHR21198">
    <property type="entry name" value="GLUTAMATE RACEMASE"/>
    <property type="match status" value="1"/>
</dbReference>
<dbReference type="GO" id="GO:0008881">
    <property type="term" value="F:glutamate racemase activity"/>
    <property type="evidence" value="ECO:0007669"/>
    <property type="project" value="UniProtKB-UniRule"/>
</dbReference>
<dbReference type="FunFam" id="3.40.50.1860:FF:000001">
    <property type="entry name" value="Glutamate racemase"/>
    <property type="match status" value="1"/>
</dbReference>
<dbReference type="EMBL" id="RKRE01000003">
    <property type="protein sequence ID" value="RPF42622.1"/>
    <property type="molecule type" value="Genomic_DNA"/>
</dbReference>
<dbReference type="Proteomes" id="UP000282654">
    <property type="component" value="Unassembled WGS sequence"/>
</dbReference>
<comment type="function">
    <text evidence="7">Provides the (R)-glutamate required for cell wall biosynthesis.</text>
</comment>
<evidence type="ECO:0000313" key="8">
    <source>
        <dbReference type="EMBL" id="RPF42622.1"/>
    </source>
</evidence>
<dbReference type="NCBIfam" id="TIGR00067">
    <property type="entry name" value="glut_race"/>
    <property type="match status" value="1"/>
</dbReference>
<feature type="binding site" evidence="7">
    <location>
        <begin position="43"/>
        <end position="44"/>
    </location>
    <ligand>
        <name>substrate</name>
    </ligand>
</feature>
<dbReference type="HAMAP" id="MF_00258">
    <property type="entry name" value="Glu_racemase"/>
    <property type="match status" value="1"/>
</dbReference>
<evidence type="ECO:0000256" key="6">
    <source>
        <dbReference type="ARBA" id="ARBA00023316"/>
    </source>
</evidence>
<dbReference type="Pfam" id="PF01177">
    <property type="entry name" value="Asp_Glu_race"/>
    <property type="match status" value="1"/>
</dbReference>
<dbReference type="InterPro" id="IPR015942">
    <property type="entry name" value="Asp/Glu/hydantoin_racemase"/>
</dbReference>
<evidence type="ECO:0000256" key="3">
    <source>
        <dbReference type="ARBA" id="ARBA00022960"/>
    </source>
</evidence>
<feature type="active site" description="Proton donor/acceptor" evidence="7">
    <location>
        <position position="74"/>
    </location>
</feature>
<comment type="caution">
    <text evidence="8">The sequence shown here is derived from an EMBL/GenBank/DDBJ whole genome shotgun (WGS) entry which is preliminary data.</text>
</comment>
<dbReference type="OrthoDB" id="9801055at2"/>
<comment type="pathway">
    <text evidence="7">Cell wall biogenesis; peptidoglycan biosynthesis.</text>
</comment>
<dbReference type="GO" id="GO:0009252">
    <property type="term" value="P:peptidoglycan biosynthetic process"/>
    <property type="evidence" value="ECO:0007669"/>
    <property type="project" value="UniProtKB-UniRule"/>
</dbReference>
<keyword evidence="3 7" id="KW-0133">Cell shape</keyword>
<feature type="binding site" evidence="7">
    <location>
        <begin position="11"/>
        <end position="12"/>
    </location>
    <ligand>
        <name>substrate</name>
    </ligand>
</feature>
<dbReference type="EC" id="5.1.1.3" evidence="2 7"/>
<gene>
    <name evidence="7" type="primary">murI</name>
    <name evidence="8" type="ORF">EDD75_1724</name>
</gene>
<dbReference type="SUPFAM" id="SSF53681">
    <property type="entry name" value="Aspartate/glutamate racemase"/>
    <property type="match status" value="2"/>
</dbReference>
<dbReference type="PANTHER" id="PTHR21198:SF2">
    <property type="entry name" value="GLUTAMATE RACEMASE"/>
    <property type="match status" value="1"/>
</dbReference>
<keyword evidence="9" id="KW-1185">Reference proteome</keyword>
<evidence type="ECO:0000256" key="7">
    <source>
        <dbReference type="HAMAP-Rule" id="MF_00258"/>
    </source>
</evidence>
<name>A0A3N5B1C0_9THEO</name>
<dbReference type="RefSeq" id="WP_123931021.1">
    <property type="nucleotide sequence ID" value="NZ_RKRE01000003.1"/>
</dbReference>
<protein>
    <recommendedName>
        <fullName evidence="2 7">Glutamate racemase</fullName>
        <ecNumber evidence="2 7">5.1.1.3</ecNumber>
    </recommendedName>
</protein>
<keyword evidence="6 7" id="KW-0961">Cell wall biogenesis/degradation</keyword>
<evidence type="ECO:0000313" key="9">
    <source>
        <dbReference type="Proteomes" id="UP000282654"/>
    </source>
</evidence>
<evidence type="ECO:0000256" key="5">
    <source>
        <dbReference type="ARBA" id="ARBA00023235"/>
    </source>
</evidence>
<comment type="similarity">
    <text evidence="7">Belongs to the aspartate/glutamate racemases family.</text>
</comment>
<sequence>MNDNRPLGLFDSGLGGLTVFEQVVRILPAEPVVYFGDTANVPYGGRTVKELVELGDRIVRFLLDRKVKAVIFACNTSSSVSIHILRQKYPVPMFGLVEPGARMAVGVTKVKRIGILATEATVRSGSYPAAITALDPEVRVFSQAAPLLVPFVETGKVETPEAAAALQEYLEPLKAAGIDTLILGCTHYPFFAPAISRILGPEVTLVDPAVAMVREVKEELGKRGMLASGGRPRHEFYVSGNPHEFDLLAKRLSPWQLPPAVQVKEQPAQTVIAAAGDLR</sequence>
<dbReference type="InterPro" id="IPR004391">
    <property type="entry name" value="Glu_race"/>
</dbReference>
<feature type="binding site" evidence="7">
    <location>
        <begin position="75"/>
        <end position="76"/>
    </location>
    <ligand>
        <name>substrate</name>
    </ligand>
</feature>
<keyword evidence="5 7" id="KW-0413">Isomerase</keyword>
<dbReference type="UniPathway" id="UPA00219"/>
<evidence type="ECO:0000256" key="1">
    <source>
        <dbReference type="ARBA" id="ARBA00001602"/>
    </source>
</evidence>
<organism evidence="8 9">
    <name type="scientific">Thermodesulfitimonas autotrophica</name>
    <dbReference type="NCBI Taxonomy" id="1894989"/>
    <lineage>
        <taxon>Bacteria</taxon>
        <taxon>Bacillati</taxon>
        <taxon>Bacillota</taxon>
        <taxon>Clostridia</taxon>
        <taxon>Thermoanaerobacterales</taxon>
        <taxon>Thermoanaerobacteraceae</taxon>
        <taxon>Thermodesulfitimonas</taxon>
    </lineage>
</organism>
<dbReference type="AlphaFoldDB" id="A0A3N5B1C0"/>